<dbReference type="PROSITE" id="PS51371">
    <property type="entry name" value="CBS"/>
    <property type="match status" value="1"/>
</dbReference>
<dbReference type="InterPro" id="IPR046342">
    <property type="entry name" value="CBS_dom_sf"/>
</dbReference>
<name>A0A1A9I5J8_9BACT</name>
<dbReference type="STRING" id="1176587.A8C56_19245"/>
<protein>
    <recommendedName>
        <fullName evidence="2">CBS domain-containing protein</fullName>
    </recommendedName>
</protein>
<dbReference type="InterPro" id="IPR000644">
    <property type="entry name" value="CBS_dom"/>
</dbReference>
<dbReference type="RefSeq" id="WP_067759693.1">
    <property type="nucleotide sequence ID" value="NZ_CP015772.1"/>
</dbReference>
<evidence type="ECO:0000256" key="1">
    <source>
        <dbReference type="PROSITE-ProRule" id="PRU00703"/>
    </source>
</evidence>
<proteinExistence type="predicted"/>
<feature type="domain" description="CBS" evidence="2">
    <location>
        <begin position="6"/>
        <end position="63"/>
    </location>
</feature>
<dbReference type="EMBL" id="CP015772">
    <property type="protein sequence ID" value="ANH82833.1"/>
    <property type="molecule type" value="Genomic_DNA"/>
</dbReference>
<dbReference type="SUPFAM" id="SSF54631">
    <property type="entry name" value="CBS-domain pair"/>
    <property type="match status" value="1"/>
</dbReference>
<dbReference type="Gene3D" id="3.10.580.10">
    <property type="entry name" value="CBS-domain"/>
    <property type="match status" value="1"/>
</dbReference>
<gene>
    <name evidence="3" type="ORF">A8C56_19245</name>
</gene>
<dbReference type="OrthoDB" id="1523762at2"/>
<evidence type="ECO:0000313" key="3">
    <source>
        <dbReference type="EMBL" id="ANH82833.1"/>
    </source>
</evidence>
<evidence type="ECO:0000313" key="4">
    <source>
        <dbReference type="Proteomes" id="UP000077667"/>
    </source>
</evidence>
<dbReference type="Proteomes" id="UP000077667">
    <property type="component" value="Chromosome"/>
</dbReference>
<sequence length="219" mass="24955">MLVRDLSFEALPQLKLSDRVYQVLNLMQEHHVEDLPVINGGKFAGMVNENTLLEVNDELALAELPNPPGMFSVKNDDHFLRAFAIANMHHLSVVPVVDRENNFTGAIEATALAGYASDFLQLQEPGALIVLETESRQYSFSEITKIVEANDAQITQLNTKPIHERDIIEVTVRINKLEVSDIVASFQRYDYVVKYYFGEELYTNELKENYENLMNYLSI</sequence>
<dbReference type="Pfam" id="PF00571">
    <property type="entry name" value="CBS"/>
    <property type="match status" value="1"/>
</dbReference>
<keyword evidence="4" id="KW-1185">Reference proteome</keyword>
<reference evidence="3 4" key="1">
    <citation type="submission" date="2016-05" db="EMBL/GenBank/DDBJ databases">
        <title>Niabella ginsenosidivorans BS26 whole genome sequencing.</title>
        <authorList>
            <person name="Im W.T."/>
            <person name="Siddiqi M.Z."/>
        </authorList>
    </citation>
    <scope>NUCLEOTIDE SEQUENCE [LARGE SCALE GENOMIC DNA]</scope>
    <source>
        <strain evidence="3 4">BS26</strain>
    </source>
</reference>
<evidence type="ECO:0000259" key="2">
    <source>
        <dbReference type="PROSITE" id="PS51371"/>
    </source>
</evidence>
<accession>A0A1A9I5J8</accession>
<keyword evidence="1" id="KW-0129">CBS domain</keyword>
<organism evidence="3 4">
    <name type="scientific">Niabella ginsenosidivorans</name>
    <dbReference type="NCBI Taxonomy" id="1176587"/>
    <lineage>
        <taxon>Bacteria</taxon>
        <taxon>Pseudomonadati</taxon>
        <taxon>Bacteroidota</taxon>
        <taxon>Chitinophagia</taxon>
        <taxon>Chitinophagales</taxon>
        <taxon>Chitinophagaceae</taxon>
        <taxon>Niabella</taxon>
    </lineage>
</organism>
<dbReference type="AlphaFoldDB" id="A0A1A9I5J8"/>
<dbReference type="KEGG" id="nia:A8C56_19245"/>